<proteinExistence type="predicted"/>
<protein>
    <submittedName>
        <fullName evidence="1">Uncharacterized protein</fullName>
    </submittedName>
</protein>
<reference evidence="1 2" key="1">
    <citation type="submission" date="2013-09" db="EMBL/GenBank/DDBJ databases">
        <title>Corchorus capsularis genome sequencing.</title>
        <authorList>
            <person name="Alam M."/>
            <person name="Haque M.S."/>
            <person name="Islam M.S."/>
            <person name="Emdad E.M."/>
            <person name="Islam M.M."/>
            <person name="Ahmed B."/>
            <person name="Halim A."/>
            <person name="Hossen Q.M.M."/>
            <person name="Hossain M.Z."/>
            <person name="Ahmed R."/>
            <person name="Khan M.M."/>
            <person name="Islam R."/>
            <person name="Rashid M.M."/>
            <person name="Khan S.A."/>
            <person name="Rahman M.S."/>
            <person name="Alam M."/>
        </authorList>
    </citation>
    <scope>NUCLEOTIDE SEQUENCE [LARGE SCALE GENOMIC DNA]</scope>
    <source>
        <strain evidence="2">cv. CVL-1</strain>
        <tissue evidence="1">Whole seedling</tissue>
    </source>
</reference>
<dbReference type="Gramene" id="OMO95121">
    <property type="protein sequence ID" value="OMO95121"/>
    <property type="gene ID" value="CCACVL1_05562"/>
</dbReference>
<dbReference type="AlphaFoldDB" id="A0A1R3JJU6"/>
<keyword evidence="2" id="KW-1185">Reference proteome</keyword>
<evidence type="ECO:0000313" key="1">
    <source>
        <dbReference type="EMBL" id="OMO95121.1"/>
    </source>
</evidence>
<gene>
    <name evidence="1" type="ORF">CCACVL1_05562</name>
</gene>
<sequence length="19" mass="2261">MADLQFPPINGINYHCKWL</sequence>
<evidence type="ECO:0000313" key="2">
    <source>
        <dbReference type="Proteomes" id="UP000188268"/>
    </source>
</evidence>
<accession>A0A1R3JJU6</accession>
<organism evidence="1 2">
    <name type="scientific">Corchorus capsularis</name>
    <name type="common">Jute</name>
    <dbReference type="NCBI Taxonomy" id="210143"/>
    <lineage>
        <taxon>Eukaryota</taxon>
        <taxon>Viridiplantae</taxon>
        <taxon>Streptophyta</taxon>
        <taxon>Embryophyta</taxon>
        <taxon>Tracheophyta</taxon>
        <taxon>Spermatophyta</taxon>
        <taxon>Magnoliopsida</taxon>
        <taxon>eudicotyledons</taxon>
        <taxon>Gunneridae</taxon>
        <taxon>Pentapetalae</taxon>
        <taxon>rosids</taxon>
        <taxon>malvids</taxon>
        <taxon>Malvales</taxon>
        <taxon>Malvaceae</taxon>
        <taxon>Grewioideae</taxon>
        <taxon>Apeibeae</taxon>
        <taxon>Corchorus</taxon>
    </lineage>
</organism>
<name>A0A1R3JJU6_COCAP</name>
<comment type="caution">
    <text evidence="1">The sequence shown here is derived from an EMBL/GenBank/DDBJ whole genome shotgun (WGS) entry which is preliminary data.</text>
</comment>
<dbReference type="EMBL" id="AWWV01007713">
    <property type="protein sequence ID" value="OMO95121.1"/>
    <property type="molecule type" value="Genomic_DNA"/>
</dbReference>
<dbReference type="Proteomes" id="UP000188268">
    <property type="component" value="Unassembled WGS sequence"/>
</dbReference>